<organism evidence="1 2">
    <name type="scientific">candidate division MSBL1 archaeon SCGC-AAA382M17</name>
    <dbReference type="NCBI Taxonomy" id="1698284"/>
    <lineage>
        <taxon>Archaea</taxon>
        <taxon>Methanobacteriati</taxon>
        <taxon>Methanobacteriota</taxon>
        <taxon>candidate division MSBL1</taxon>
    </lineage>
</organism>
<sequence>MKIFYNADIFVDVTGSCITMYKNITVKIEFMQELKSFSQYLIFHFLIDVVSSPVLGEFKYNPILKAYEVYTPCGFTVVRL</sequence>
<name>A0ABR5TJE2_9EURY</name>
<gene>
    <name evidence="1" type="ORF">AKJ55_01400</name>
</gene>
<evidence type="ECO:0000313" key="1">
    <source>
        <dbReference type="EMBL" id="KXB08149.1"/>
    </source>
</evidence>
<comment type="caution">
    <text evidence="1">The sequence shown here is derived from an EMBL/GenBank/DDBJ whole genome shotgun (WGS) entry which is preliminary data.</text>
</comment>
<proteinExistence type="predicted"/>
<protein>
    <submittedName>
        <fullName evidence="1">Uncharacterized protein</fullName>
    </submittedName>
</protein>
<reference evidence="1 2" key="1">
    <citation type="journal article" date="2016" name="Sci. Rep.">
        <title>Metabolic traits of an uncultured archaeal lineage -MSBL1- from brine pools of the Red Sea.</title>
        <authorList>
            <person name="Mwirichia R."/>
            <person name="Alam I."/>
            <person name="Rashid M."/>
            <person name="Vinu M."/>
            <person name="Ba-Alawi W."/>
            <person name="Anthony Kamau A."/>
            <person name="Kamanda Ngugi D."/>
            <person name="Goker M."/>
            <person name="Klenk H.P."/>
            <person name="Bajic V."/>
            <person name="Stingl U."/>
        </authorList>
    </citation>
    <scope>NUCLEOTIDE SEQUENCE [LARGE SCALE GENOMIC DNA]</scope>
    <source>
        <strain evidence="1">SCGC-AAA382M17</strain>
    </source>
</reference>
<dbReference type="EMBL" id="LHYI01000029">
    <property type="protein sequence ID" value="KXB08149.1"/>
    <property type="molecule type" value="Genomic_DNA"/>
</dbReference>
<evidence type="ECO:0000313" key="2">
    <source>
        <dbReference type="Proteomes" id="UP000070633"/>
    </source>
</evidence>
<accession>A0ABR5TJE2</accession>
<dbReference type="Proteomes" id="UP000070633">
    <property type="component" value="Unassembled WGS sequence"/>
</dbReference>
<keyword evidence="2" id="KW-1185">Reference proteome</keyword>